<feature type="signal peptide" evidence="1">
    <location>
        <begin position="1"/>
        <end position="23"/>
    </location>
</feature>
<dbReference type="STRING" id="1913577.LPB144_04930"/>
<sequence>MKTTNQIMAVLALLLFLNFNLNAQEDRYQLYVVHEDRVKDGMIEKHMEADKALLKAAKQNEMKDFSWISFQSDDNRMLYLSPIENFAELDHNPFKDLEDKIGEEEMDKLLEAFSNTYSEHGDYVLILDKELSYMPEGITQTPQGEDYRQLDFYHIPPGKDDKAEELARSVKDLYSKKGSKLNYRLYKSSFGVMGNYYMVAMSAKSADELAKLRNENDNLVGDEGKKLMEEIQKTVSKIETLTGKIRPDLSYMNN</sequence>
<proteinExistence type="predicted"/>
<organism evidence="2 3">
    <name type="scientific">Christiangramia salexigens</name>
    <dbReference type="NCBI Taxonomy" id="1913577"/>
    <lineage>
        <taxon>Bacteria</taxon>
        <taxon>Pseudomonadati</taxon>
        <taxon>Bacteroidota</taxon>
        <taxon>Flavobacteriia</taxon>
        <taxon>Flavobacteriales</taxon>
        <taxon>Flavobacteriaceae</taxon>
        <taxon>Christiangramia</taxon>
    </lineage>
</organism>
<reference evidence="2 3" key="1">
    <citation type="submission" date="2016-11" db="EMBL/GenBank/DDBJ databases">
        <title>Gramella sp. LPB0144 isolated from marine environment.</title>
        <authorList>
            <person name="Kim E."/>
            <person name="Yi H."/>
        </authorList>
    </citation>
    <scope>NUCLEOTIDE SEQUENCE [LARGE SCALE GENOMIC DNA]</scope>
    <source>
        <strain evidence="2 3">LPB0144</strain>
    </source>
</reference>
<evidence type="ECO:0000313" key="2">
    <source>
        <dbReference type="EMBL" id="APG59799.1"/>
    </source>
</evidence>
<dbReference type="KEGG" id="grl:LPB144_04930"/>
<gene>
    <name evidence="2" type="ORF">LPB144_04930</name>
</gene>
<evidence type="ECO:0000313" key="3">
    <source>
        <dbReference type="Proteomes" id="UP000182510"/>
    </source>
</evidence>
<evidence type="ECO:0000256" key="1">
    <source>
        <dbReference type="SAM" id="SignalP"/>
    </source>
</evidence>
<protein>
    <submittedName>
        <fullName evidence="2">Uncharacterized protein</fullName>
    </submittedName>
</protein>
<dbReference type="EMBL" id="CP018153">
    <property type="protein sequence ID" value="APG59799.1"/>
    <property type="molecule type" value="Genomic_DNA"/>
</dbReference>
<dbReference type="RefSeq" id="WP_072552451.1">
    <property type="nucleotide sequence ID" value="NZ_CP018153.1"/>
</dbReference>
<name>A0A1L3J3T9_9FLAO</name>
<dbReference type="AlphaFoldDB" id="A0A1L3J3T9"/>
<keyword evidence="3" id="KW-1185">Reference proteome</keyword>
<dbReference type="Proteomes" id="UP000182510">
    <property type="component" value="Chromosome"/>
</dbReference>
<keyword evidence="1" id="KW-0732">Signal</keyword>
<accession>A0A1L3J3T9</accession>
<feature type="chain" id="PRO_5012860237" evidence="1">
    <location>
        <begin position="24"/>
        <end position="254"/>
    </location>
</feature>
<dbReference type="OrthoDB" id="1426903at2"/>